<dbReference type="EMBL" id="CAXAMN010022607">
    <property type="protein sequence ID" value="CAK9071328.1"/>
    <property type="molecule type" value="Genomic_DNA"/>
</dbReference>
<accession>A0ABP0P6R9</accession>
<comment type="caution">
    <text evidence="2">The sequence shown here is derived from an EMBL/GenBank/DDBJ whole genome shotgun (WGS) entry which is preliminary data.</text>
</comment>
<gene>
    <name evidence="2" type="ORF">CCMP2556_LOCUS35070</name>
</gene>
<evidence type="ECO:0000256" key="1">
    <source>
        <dbReference type="SAM" id="MobiDB-lite"/>
    </source>
</evidence>
<keyword evidence="3" id="KW-1185">Reference proteome</keyword>
<feature type="compositionally biased region" description="Gly residues" evidence="1">
    <location>
        <begin position="304"/>
        <end position="324"/>
    </location>
</feature>
<protein>
    <submittedName>
        <fullName evidence="2">Uncharacterized protein</fullName>
    </submittedName>
</protein>
<sequence length="324" mass="36763">MDSEPISNSYKQKRSFITYHILCIHWCSTLCELQTQDRRKHRWLAVSAWLSRPPRSCPLSHRPRRSLHSTFARAMPPADFAPIVQRLEALGRHERYSVFRERIAYYDTCVRRLQRDQEDLVREQGRNQEDFAKMEEDLQRRLNEQKDLRLQRPPLDNSEAFPLIVQDRNICDAIYRLVDTRISLLGEENCLRESLERIQKELACLDRQTCDLQADMDRPPPEVVTPPPPCQPCHHDYCCHGGSAVTVHLSGGPFYDYYGGWPHSVYTVHSPVHCHRSVRYVSPTRGSAAPTSPTAVPSSPARGSAGGSPGSAGPAAGEGRGNNP</sequence>
<evidence type="ECO:0000313" key="3">
    <source>
        <dbReference type="Proteomes" id="UP001642484"/>
    </source>
</evidence>
<proteinExistence type="predicted"/>
<feature type="region of interest" description="Disordered" evidence="1">
    <location>
        <begin position="283"/>
        <end position="324"/>
    </location>
</feature>
<name>A0ABP0P6R9_9DINO</name>
<organism evidence="2 3">
    <name type="scientific">Durusdinium trenchii</name>
    <dbReference type="NCBI Taxonomy" id="1381693"/>
    <lineage>
        <taxon>Eukaryota</taxon>
        <taxon>Sar</taxon>
        <taxon>Alveolata</taxon>
        <taxon>Dinophyceae</taxon>
        <taxon>Suessiales</taxon>
        <taxon>Symbiodiniaceae</taxon>
        <taxon>Durusdinium</taxon>
    </lineage>
</organism>
<evidence type="ECO:0000313" key="2">
    <source>
        <dbReference type="EMBL" id="CAK9071328.1"/>
    </source>
</evidence>
<feature type="compositionally biased region" description="Low complexity" evidence="1">
    <location>
        <begin position="287"/>
        <end position="303"/>
    </location>
</feature>
<reference evidence="2 3" key="1">
    <citation type="submission" date="2024-02" db="EMBL/GenBank/DDBJ databases">
        <authorList>
            <person name="Chen Y."/>
            <person name="Shah S."/>
            <person name="Dougan E. K."/>
            <person name="Thang M."/>
            <person name="Chan C."/>
        </authorList>
    </citation>
    <scope>NUCLEOTIDE SEQUENCE [LARGE SCALE GENOMIC DNA]</scope>
</reference>
<dbReference type="Proteomes" id="UP001642484">
    <property type="component" value="Unassembled WGS sequence"/>
</dbReference>